<evidence type="ECO:0000256" key="9">
    <source>
        <dbReference type="ARBA" id="ARBA00022989"/>
    </source>
</evidence>
<feature type="transmembrane region" description="Helical" evidence="12">
    <location>
        <begin position="83"/>
        <end position="101"/>
    </location>
</feature>
<evidence type="ECO:0000256" key="11">
    <source>
        <dbReference type="ARBA" id="ARBA00023136"/>
    </source>
</evidence>
<evidence type="ECO:0000313" key="14">
    <source>
        <dbReference type="Proteomes" id="UP000682134"/>
    </source>
</evidence>
<feature type="transmembrane region" description="Helical" evidence="12">
    <location>
        <begin position="231"/>
        <end position="251"/>
    </location>
</feature>
<evidence type="ECO:0000256" key="3">
    <source>
        <dbReference type="ARBA" id="ARBA00022448"/>
    </source>
</evidence>
<evidence type="ECO:0000256" key="10">
    <source>
        <dbReference type="ARBA" id="ARBA00023004"/>
    </source>
</evidence>
<dbReference type="GO" id="GO:0005886">
    <property type="term" value="C:plasma membrane"/>
    <property type="evidence" value="ECO:0007669"/>
    <property type="project" value="UniProtKB-SubCell"/>
</dbReference>
<evidence type="ECO:0000256" key="4">
    <source>
        <dbReference type="ARBA" id="ARBA00022475"/>
    </source>
</evidence>
<feature type="transmembrane region" description="Helical" evidence="12">
    <location>
        <begin position="306"/>
        <end position="329"/>
    </location>
</feature>
<evidence type="ECO:0000256" key="6">
    <source>
        <dbReference type="ARBA" id="ARBA00022692"/>
    </source>
</evidence>
<keyword evidence="4" id="KW-1003">Cell membrane</keyword>
<feature type="transmembrane region" description="Helical" evidence="12">
    <location>
        <begin position="6"/>
        <end position="39"/>
    </location>
</feature>
<dbReference type="InterPro" id="IPR003317">
    <property type="entry name" value="Cyt-d_oxidase_su2"/>
</dbReference>
<feature type="transmembrane region" description="Helical" evidence="12">
    <location>
        <begin position="162"/>
        <end position="182"/>
    </location>
</feature>
<gene>
    <name evidence="13" type="primary">cydB</name>
    <name evidence="13" type="ORF">J5Y03_14180</name>
</gene>
<keyword evidence="3" id="KW-0813">Transport</keyword>
<proteinExistence type="inferred from homology"/>
<dbReference type="GO" id="GO:0009055">
    <property type="term" value="F:electron transfer activity"/>
    <property type="evidence" value="ECO:0007669"/>
    <property type="project" value="TreeGrafter"/>
</dbReference>
<dbReference type="AlphaFoldDB" id="A0A940SJR5"/>
<dbReference type="PANTHER" id="PTHR43141">
    <property type="entry name" value="CYTOCHROME BD2 SUBUNIT II"/>
    <property type="match status" value="1"/>
</dbReference>
<evidence type="ECO:0000256" key="7">
    <source>
        <dbReference type="ARBA" id="ARBA00022723"/>
    </source>
</evidence>
<keyword evidence="11 12" id="KW-0472">Membrane</keyword>
<feature type="transmembrane region" description="Helical" evidence="12">
    <location>
        <begin position="258"/>
        <end position="278"/>
    </location>
</feature>
<evidence type="ECO:0000256" key="5">
    <source>
        <dbReference type="ARBA" id="ARBA00022617"/>
    </source>
</evidence>
<dbReference type="PANTHER" id="PTHR43141:SF5">
    <property type="entry name" value="CYTOCHROME BD-I UBIQUINOL OXIDASE SUBUNIT 2"/>
    <property type="match status" value="1"/>
</dbReference>
<feature type="transmembrane region" description="Helical" evidence="12">
    <location>
        <begin position="121"/>
        <end position="142"/>
    </location>
</feature>
<dbReference type="GO" id="GO:0016682">
    <property type="term" value="F:oxidoreductase activity, acting on diphenols and related substances as donors, oxygen as acceptor"/>
    <property type="evidence" value="ECO:0007669"/>
    <property type="project" value="TreeGrafter"/>
</dbReference>
<evidence type="ECO:0000256" key="1">
    <source>
        <dbReference type="ARBA" id="ARBA00004651"/>
    </source>
</evidence>
<dbReference type="GO" id="GO:0046872">
    <property type="term" value="F:metal ion binding"/>
    <property type="evidence" value="ECO:0007669"/>
    <property type="project" value="UniProtKB-KW"/>
</dbReference>
<name>A0A940SJR5_9BACI</name>
<feature type="transmembrane region" description="Helical" evidence="12">
    <location>
        <begin position="194"/>
        <end position="215"/>
    </location>
</feature>
<sequence>MSHDTLAIIWFGLWGLVWAVYFILDGFSLGTGIIFPFITKNRQERNQLQEAIGPFWGGHEVWLVLAGGATFAAFPVTYANMFVYFYVPLMLILFSLFFRAVGLEFMHKDENRIWQNTCKWAFSISSFLVAFLFGVAFSNLFYGLPVGKNGIEGGLFALLNSYALLGGFLFVAIFTTAGALWVKIKTEGEVADRAVKVALPASLVASITLCMFFVATANQTPLLENATKENVLYILPALSALSAILVMIFIIRKKIGMAFTFISTTTLFLMATGFTGMYPNMLPSRISEQFSTTLFQAAGSKMNLTLMLWVAGIMLPIVIGYQLWSYTIFKKKINAKEAKGYH</sequence>
<keyword evidence="9 12" id="KW-1133">Transmembrane helix</keyword>
<dbReference type="EMBL" id="JAGIYQ010000010">
    <property type="protein sequence ID" value="MBP0726305.1"/>
    <property type="molecule type" value="Genomic_DNA"/>
</dbReference>
<protein>
    <submittedName>
        <fullName evidence="13">Cytochrome d ubiquinol oxidase subunit II</fullName>
    </submittedName>
</protein>
<evidence type="ECO:0000256" key="8">
    <source>
        <dbReference type="ARBA" id="ARBA00022982"/>
    </source>
</evidence>
<evidence type="ECO:0000256" key="2">
    <source>
        <dbReference type="ARBA" id="ARBA00007543"/>
    </source>
</evidence>
<dbReference type="GO" id="GO:0019646">
    <property type="term" value="P:aerobic electron transport chain"/>
    <property type="evidence" value="ECO:0007669"/>
    <property type="project" value="TreeGrafter"/>
</dbReference>
<keyword evidence="7" id="KW-0479">Metal-binding</keyword>
<keyword evidence="5" id="KW-0349">Heme</keyword>
<dbReference type="RefSeq" id="WP_209406650.1">
    <property type="nucleotide sequence ID" value="NZ_JAGIYQ010000010.1"/>
</dbReference>
<keyword evidence="6 12" id="KW-0812">Transmembrane</keyword>
<comment type="subcellular location">
    <subcellularLocation>
        <location evidence="1">Cell membrane</location>
        <topology evidence="1">Multi-pass membrane protein</topology>
    </subcellularLocation>
</comment>
<reference evidence="13" key="1">
    <citation type="submission" date="2021-04" db="EMBL/GenBank/DDBJ databases">
        <title>Genome seq and assembly of Bacillus sp.</title>
        <authorList>
            <person name="Chhetri G."/>
        </authorList>
    </citation>
    <scope>NUCLEOTIDE SEQUENCE</scope>
    <source>
        <strain evidence="13">RG28</strain>
    </source>
</reference>
<comment type="caution">
    <text evidence="13">The sequence shown here is derived from an EMBL/GenBank/DDBJ whole genome shotgun (WGS) entry which is preliminary data.</text>
</comment>
<keyword evidence="10" id="KW-0408">Iron</keyword>
<comment type="similarity">
    <text evidence="2">Belongs to the cytochrome ubiquinol oxidase subunit 2 family.</text>
</comment>
<dbReference type="PIRSF" id="PIRSF000267">
    <property type="entry name" value="Cyt_oxidse_sub2"/>
    <property type="match status" value="1"/>
</dbReference>
<evidence type="ECO:0000313" key="13">
    <source>
        <dbReference type="EMBL" id="MBP0726305.1"/>
    </source>
</evidence>
<keyword evidence="8" id="KW-0249">Electron transport</keyword>
<organism evidence="13 14">
    <name type="scientific">Gottfriedia endophytica</name>
    <dbReference type="NCBI Taxonomy" id="2820819"/>
    <lineage>
        <taxon>Bacteria</taxon>
        <taxon>Bacillati</taxon>
        <taxon>Bacillota</taxon>
        <taxon>Bacilli</taxon>
        <taxon>Bacillales</taxon>
        <taxon>Bacillaceae</taxon>
        <taxon>Gottfriedia</taxon>
    </lineage>
</organism>
<feature type="transmembrane region" description="Helical" evidence="12">
    <location>
        <begin position="60"/>
        <end position="77"/>
    </location>
</feature>
<dbReference type="NCBIfam" id="TIGR00203">
    <property type="entry name" value="cydB"/>
    <property type="match status" value="1"/>
</dbReference>
<evidence type="ECO:0000256" key="12">
    <source>
        <dbReference type="SAM" id="Phobius"/>
    </source>
</evidence>
<dbReference type="Pfam" id="PF02322">
    <property type="entry name" value="Cyt_bd_oxida_II"/>
    <property type="match status" value="1"/>
</dbReference>
<dbReference type="Proteomes" id="UP000682134">
    <property type="component" value="Unassembled WGS sequence"/>
</dbReference>
<accession>A0A940SJR5</accession>
<keyword evidence="14" id="KW-1185">Reference proteome</keyword>
<dbReference type="GO" id="GO:0070069">
    <property type="term" value="C:cytochrome complex"/>
    <property type="evidence" value="ECO:0007669"/>
    <property type="project" value="TreeGrafter"/>
</dbReference>